<name>A0A4Y5Z185_9GAMM</name>
<evidence type="ECO:0000313" key="3">
    <source>
        <dbReference type="Proteomes" id="UP000316093"/>
    </source>
</evidence>
<dbReference type="RefSeq" id="WP_139979835.1">
    <property type="nucleotide sequence ID" value="NZ_CP041046.1"/>
</dbReference>
<accession>A0A4Y5Z185</accession>
<dbReference type="KEGG" id="lpy:FIV34_03830"/>
<sequence>MPYDRSWMGYGMEGALQVGGIALLAGIVVYLLVRLLGKANGWSQGMQLTVAVLLAFFLAGGEDIWNSFYFNFVPIQSPQLLRVKLAAVHDPDSMGTRVLFEMLGAVIGAGIGWAAFSGNLKELVHHIRHSGD</sequence>
<evidence type="ECO:0000256" key="1">
    <source>
        <dbReference type="SAM" id="Phobius"/>
    </source>
</evidence>
<dbReference type="EMBL" id="CP041046">
    <property type="protein sequence ID" value="QDE38389.1"/>
    <property type="molecule type" value="Genomic_DNA"/>
</dbReference>
<reference evidence="2 3" key="1">
    <citation type="submission" date="2019-06" db="EMBL/GenBank/DDBJ databases">
        <title>A complete genome sequence for Luteibacter pinisoli MAH-14.</title>
        <authorList>
            <person name="Baltrus D.A."/>
        </authorList>
    </citation>
    <scope>NUCLEOTIDE SEQUENCE [LARGE SCALE GENOMIC DNA]</scope>
    <source>
        <strain evidence="2 3">MAH-14</strain>
    </source>
</reference>
<keyword evidence="3" id="KW-1185">Reference proteome</keyword>
<dbReference type="AlphaFoldDB" id="A0A4Y5Z185"/>
<evidence type="ECO:0008006" key="4">
    <source>
        <dbReference type="Google" id="ProtNLM"/>
    </source>
</evidence>
<evidence type="ECO:0000313" key="2">
    <source>
        <dbReference type="EMBL" id="QDE38389.1"/>
    </source>
</evidence>
<keyword evidence="1" id="KW-0812">Transmembrane</keyword>
<feature type="transmembrane region" description="Helical" evidence="1">
    <location>
        <begin position="15"/>
        <end position="33"/>
    </location>
</feature>
<gene>
    <name evidence="2" type="ORF">FIV34_03830</name>
</gene>
<organism evidence="2 3">
    <name type="scientific">Luteibacter pinisoli</name>
    <dbReference type="NCBI Taxonomy" id="2589080"/>
    <lineage>
        <taxon>Bacteria</taxon>
        <taxon>Pseudomonadati</taxon>
        <taxon>Pseudomonadota</taxon>
        <taxon>Gammaproteobacteria</taxon>
        <taxon>Lysobacterales</taxon>
        <taxon>Rhodanobacteraceae</taxon>
        <taxon>Luteibacter</taxon>
    </lineage>
</organism>
<dbReference type="OrthoDB" id="5953088at2"/>
<feature type="transmembrane region" description="Helical" evidence="1">
    <location>
        <begin position="98"/>
        <end position="116"/>
    </location>
</feature>
<feature type="transmembrane region" description="Helical" evidence="1">
    <location>
        <begin position="45"/>
        <end position="61"/>
    </location>
</feature>
<keyword evidence="1" id="KW-0472">Membrane</keyword>
<protein>
    <recommendedName>
        <fullName evidence="4">Transmembrane protein</fullName>
    </recommendedName>
</protein>
<keyword evidence="1" id="KW-1133">Transmembrane helix</keyword>
<proteinExistence type="predicted"/>
<dbReference type="Proteomes" id="UP000316093">
    <property type="component" value="Chromosome"/>
</dbReference>